<reference evidence="2" key="1">
    <citation type="submission" date="2018-05" db="EMBL/GenBank/DDBJ databases">
        <authorList>
            <person name="Lanie J.A."/>
            <person name="Ng W.-L."/>
            <person name="Kazmierczak K.M."/>
            <person name="Andrzejewski T.M."/>
            <person name="Davidsen T.M."/>
            <person name="Wayne K.J."/>
            <person name="Tettelin H."/>
            <person name="Glass J.I."/>
            <person name="Rusch D."/>
            <person name="Podicherti R."/>
            <person name="Tsui H.-C.T."/>
            <person name="Winkler M.E."/>
        </authorList>
    </citation>
    <scope>NUCLEOTIDE SEQUENCE</scope>
</reference>
<feature type="domain" description="TnsA endonuclease N-terminal" evidence="1">
    <location>
        <begin position="39"/>
        <end position="139"/>
    </location>
</feature>
<dbReference type="InterPro" id="IPR046390">
    <property type="entry name" value="NUCL_HEAD_T4"/>
</dbReference>
<protein>
    <recommendedName>
        <fullName evidence="1">TnsA endonuclease N-terminal domain-containing protein</fullName>
    </recommendedName>
</protein>
<dbReference type="Pfam" id="PF08722">
    <property type="entry name" value="Tn7_TnsA-like_N"/>
    <property type="match status" value="1"/>
</dbReference>
<dbReference type="GO" id="GO:0004527">
    <property type="term" value="F:exonuclease activity"/>
    <property type="evidence" value="ECO:0007669"/>
    <property type="project" value="InterPro"/>
</dbReference>
<organism evidence="2">
    <name type="scientific">marine metagenome</name>
    <dbReference type="NCBI Taxonomy" id="408172"/>
    <lineage>
        <taxon>unclassified sequences</taxon>
        <taxon>metagenomes</taxon>
        <taxon>ecological metagenomes</taxon>
    </lineage>
</organism>
<accession>A0A383ACQ8</accession>
<dbReference type="InterPro" id="IPR014833">
    <property type="entry name" value="TnsA_N"/>
</dbReference>
<gene>
    <name evidence="2" type="ORF">METZ01_LOCUS458461</name>
</gene>
<dbReference type="EMBL" id="UINC01191129">
    <property type="protein sequence ID" value="SVE05607.1"/>
    <property type="molecule type" value="Genomic_DNA"/>
</dbReference>
<dbReference type="Gene3D" id="3.40.91.30">
    <property type="match status" value="1"/>
</dbReference>
<evidence type="ECO:0000259" key="1">
    <source>
        <dbReference type="Pfam" id="PF08722"/>
    </source>
</evidence>
<evidence type="ECO:0000313" key="2">
    <source>
        <dbReference type="EMBL" id="SVE05607.1"/>
    </source>
</evidence>
<dbReference type="GO" id="GO:0004519">
    <property type="term" value="F:endonuclease activity"/>
    <property type="evidence" value="ECO:0007669"/>
    <property type="project" value="InterPro"/>
</dbReference>
<proteinExistence type="inferred from homology"/>
<sequence length="143" mass="17412">MSYSGKYKPKNYKKYRGDPTKIYYRSLWERRFMDYCDRNSKIIEWGSEEIVIPYISPIDKKPHRYFPDFYIKMVNSNGQNVRHIIEVKPKKHLEPPKRKKRTTQKFIREVATYGINQAKFKAARSYCKDRKYKFTILTEDHLT</sequence>
<dbReference type="AlphaFoldDB" id="A0A383ACQ8"/>
<name>A0A383ACQ8_9ZZZZ</name>
<dbReference type="HAMAP" id="MF_04160">
    <property type="entry name" value="NUCL_HEAD_T4"/>
    <property type="match status" value="1"/>
</dbReference>